<organism evidence="1 2">
    <name type="scientific">Rhodococcus olei</name>
    <dbReference type="NCBI Taxonomy" id="2161675"/>
    <lineage>
        <taxon>Bacteria</taxon>
        <taxon>Bacillati</taxon>
        <taxon>Actinomycetota</taxon>
        <taxon>Actinomycetes</taxon>
        <taxon>Mycobacteriales</taxon>
        <taxon>Nocardiaceae</taxon>
        <taxon>Rhodococcus</taxon>
    </lineage>
</organism>
<reference evidence="2" key="1">
    <citation type="journal article" date="2019" name="Int. J. Syst. Evol. Microbiol.">
        <title>The Global Catalogue of Microorganisms (GCM) 10K type strain sequencing project: providing services to taxonomists for standard genome sequencing and annotation.</title>
        <authorList>
            <consortium name="The Broad Institute Genomics Platform"/>
            <consortium name="The Broad Institute Genome Sequencing Center for Infectious Disease"/>
            <person name="Wu L."/>
            <person name="Ma J."/>
        </authorList>
    </citation>
    <scope>NUCLEOTIDE SEQUENCE [LARGE SCALE GENOMIC DNA]</scope>
    <source>
        <strain evidence="2">JCM 32206</strain>
    </source>
</reference>
<protein>
    <submittedName>
        <fullName evidence="1">Uncharacterized protein</fullName>
    </submittedName>
</protein>
<name>A0ABP8NYS3_9NOCA</name>
<keyword evidence="2" id="KW-1185">Reference proteome</keyword>
<dbReference type="EMBL" id="BAABFB010000027">
    <property type="protein sequence ID" value="GAA4475400.1"/>
    <property type="molecule type" value="Genomic_DNA"/>
</dbReference>
<gene>
    <name evidence="1" type="ORF">GCM10023094_12830</name>
</gene>
<proteinExistence type="predicted"/>
<dbReference type="Proteomes" id="UP001501183">
    <property type="component" value="Unassembled WGS sequence"/>
</dbReference>
<evidence type="ECO:0000313" key="2">
    <source>
        <dbReference type="Proteomes" id="UP001501183"/>
    </source>
</evidence>
<comment type="caution">
    <text evidence="1">The sequence shown here is derived from an EMBL/GenBank/DDBJ whole genome shotgun (WGS) entry which is preliminary data.</text>
</comment>
<evidence type="ECO:0000313" key="1">
    <source>
        <dbReference type="EMBL" id="GAA4475400.1"/>
    </source>
</evidence>
<sequence>MLGRAVTVTVDWINLDTGAHGRVSHALCPYARELLYDGPLPNCQDPELLFVSGPGRVHATLTTNAPNLPGTADFTVP</sequence>
<accession>A0ABP8NYS3</accession>